<keyword evidence="1" id="KW-0808">Transferase</keyword>
<protein>
    <submittedName>
        <fullName evidence="1">Predicted amidophosphoribosyltransferases</fullName>
    </submittedName>
</protein>
<accession>A0A1X7DQY4</accession>
<keyword evidence="2" id="KW-1185">Reference proteome</keyword>
<dbReference type="AlphaFoldDB" id="A0A1X7DQY4"/>
<dbReference type="PANTHER" id="PTHR47505:SF1">
    <property type="entry name" value="DNA UTILIZATION PROTEIN YHGH"/>
    <property type="match status" value="1"/>
</dbReference>
<dbReference type="GO" id="GO:0016757">
    <property type="term" value="F:glycosyltransferase activity"/>
    <property type="evidence" value="ECO:0007669"/>
    <property type="project" value="UniProtKB-KW"/>
</dbReference>
<dbReference type="Proteomes" id="UP000192929">
    <property type="component" value="Unassembled WGS sequence"/>
</dbReference>
<dbReference type="Gene3D" id="3.40.50.2020">
    <property type="match status" value="1"/>
</dbReference>
<gene>
    <name evidence="1" type="ORF">SAMN06296028_11429</name>
</gene>
<organism evidence="1 2">
    <name type="scientific">Kocuria marina subsp. indica</name>
    <dbReference type="NCBI Taxonomy" id="1049583"/>
    <lineage>
        <taxon>Bacteria</taxon>
        <taxon>Bacillati</taxon>
        <taxon>Actinomycetota</taxon>
        <taxon>Actinomycetes</taxon>
        <taxon>Micrococcales</taxon>
        <taxon>Micrococcaceae</taxon>
        <taxon>Kocuria</taxon>
    </lineage>
</organism>
<evidence type="ECO:0000313" key="2">
    <source>
        <dbReference type="Proteomes" id="UP000192929"/>
    </source>
</evidence>
<dbReference type="RefSeq" id="WP_220700340.1">
    <property type="nucleotide sequence ID" value="NZ_FXAC01000014.1"/>
</dbReference>
<reference evidence="2" key="1">
    <citation type="submission" date="2017-04" db="EMBL/GenBank/DDBJ databases">
        <authorList>
            <person name="Varghese N."/>
            <person name="Submissions S."/>
        </authorList>
    </citation>
    <scope>NUCLEOTIDE SEQUENCE [LARGE SCALE GENOMIC DNA]</scope>
    <source>
        <strain evidence="2">NIO-1021</strain>
    </source>
</reference>
<proteinExistence type="predicted"/>
<dbReference type="InterPro" id="IPR051910">
    <property type="entry name" value="ComF/GntX_DNA_util-trans"/>
</dbReference>
<dbReference type="SUPFAM" id="SSF53271">
    <property type="entry name" value="PRTase-like"/>
    <property type="match status" value="1"/>
</dbReference>
<evidence type="ECO:0000313" key="1">
    <source>
        <dbReference type="EMBL" id="SMF19905.1"/>
    </source>
</evidence>
<dbReference type="PANTHER" id="PTHR47505">
    <property type="entry name" value="DNA UTILIZATION PROTEIN YHGH"/>
    <property type="match status" value="1"/>
</dbReference>
<dbReference type="EMBL" id="FXAC01000014">
    <property type="protein sequence ID" value="SMF19905.1"/>
    <property type="molecule type" value="Genomic_DNA"/>
</dbReference>
<name>A0A1X7DQY4_9MICC</name>
<keyword evidence="1" id="KW-0328">Glycosyltransferase</keyword>
<dbReference type="InterPro" id="IPR029057">
    <property type="entry name" value="PRTase-like"/>
</dbReference>
<sequence>MTRSHPVVPYRSSAVPRSALYDVAPGSGTVGAPWRRPSVLARWDRRAAVVSGWCTQALDLVLPVSCAVCAAPGTVLCRACRIVLRRATARPHPVTPPAALAASGVRVVVAGEYEHELASCVLSFKNGGRTDLAPVLSAVLSAALATVARELGDDRPTLYWVPVPTSARARRRRWFDPVATLLRGAALPPRSHIAPALTHRAVAGSGTQKGRGRIQRARALRGSLRARDMSGLTCVVVDDVLTTGATAAEAARALTAAGARVPAVVTLAGVRVGRSPGENAGSSDVVIHEFPRCFL</sequence>